<dbReference type="InParanoid" id="A0A663ECZ3"/>
<accession>A0A663ECZ3</accession>
<dbReference type="Proteomes" id="UP000472275">
    <property type="component" value="Chromosome 13"/>
</dbReference>
<evidence type="ECO:0000313" key="2">
    <source>
        <dbReference type="Proteomes" id="UP000472275"/>
    </source>
</evidence>
<proteinExistence type="predicted"/>
<organism evidence="1 2">
    <name type="scientific">Aquila chrysaetos chrysaetos</name>
    <dbReference type="NCBI Taxonomy" id="223781"/>
    <lineage>
        <taxon>Eukaryota</taxon>
        <taxon>Metazoa</taxon>
        <taxon>Chordata</taxon>
        <taxon>Craniata</taxon>
        <taxon>Vertebrata</taxon>
        <taxon>Euteleostomi</taxon>
        <taxon>Archelosauria</taxon>
        <taxon>Archosauria</taxon>
        <taxon>Dinosauria</taxon>
        <taxon>Saurischia</taxon>
        <taxon>Theropoda</taxon>
        <taxon>Coelurosauria</taxon>
        <taxon>Aves</taxon>
        <taxon>Neognathae</taxon>
        <taxon>Neoaves</taxon>
        <taxon>Telluraves</taxon>
        <taxon>Accipitrimorphae</taxon>
        <taxon>Accipitriformes</taxon>
        <taxon>Accipitridae</taxon>
        <taxon>Accipitrinae</taxon>
        <taxon>Aquila</taxon>
    </lineage>
</organism>
<reference evidence="1" key="2">
    <citation type="submission" date="2025-09" db="UniProtKB">
        <authorList>
            <consortium name="Ensembl"/>
        </authorList>
    </citation>
    <scope>IDENTIFICATION</scope>
</reference>
<dbReference type="AlphaFoldDB" id="A0A663ECZ3"/>
<evidence type="ECO:0000313" key="1">
    <source>
        <dbReference type="Ensembl" id="ENSACCP00020009883.1"/>
    </source>
</evidence>
<sequence length="66" mass="7069">EELRCTYCITPHPMTSRPPGAGPRPGMLPIASQVGKKQRVFLGVVASLRGCLGGGGVDEEVFFQLR</sequence>
<dbReference type="Ensembl" id="ENSACCT00020010301.1">
    <property type="protein sequence ID" value="ENSACCP00020009883.1"/>
    <property type="gene ID" value="ENSACCG00020006738.1"/>
</dbReference>
<name>A0A663ECZ3_AQUCH</name>
<reference evidence="1" key="1">
    <citation type="submission" date="2025-08" db="UniProtKB">
        <authorList>
            <consortium name="Ensembl"/>
        </authorList>
    </citation>
    <scope>IDENTIFICATION</scope>
</reference>
<keyword evidence="2" id="KW-1185">Reference proteome</keyword>
<protein>
    <submittedName>
        <fullName evidence="1">Uncharacterized protein</fullName>
    </submittedName>
</protein>